<organism evidence="7 8">
    <name type="scientific">Pengzhenrongella frigida</name>
    <dbReference type="NCBI Taxonomy" id="1259133"/>
    <lineage>
        <taxon>Bacteria</taxon>
        <taxon>Bacillati</taxon>
        <taxon>Actinomycetota</taxon>
        <taxon>Actinomycetes</taxon>
        <taxon>Micrococcales</taxon>
        <taxon>Pengzhenrongella</taxon>
    </lineage>
</organism>
<feature type="transmembrane region" description="Helical" evidence="6">
    <location>
        <begin position="166"/>
        <end position="190"/>
    </location>
</feature>
<dbReference type="PANTHER" id="PTHR47089">
    <property type="entry name" value="ABC TRANSPORTER, PERMEASE PROTEIN"/>
    <property type="match status" value="1"/>
</dbReference>
<evidence type="ECO:0000313" key="7">
    <source>
        <dbReference type="EMBL" id="RYV52063.1"/>
    </source>
</evidence>
<keyword evidence="2" id="KW-1003">Cell membrane</keyword>
<keyword evidence="5 6" id="KW-0472">Membrane</keyword>
<feature type="transmembrane region" description="Helical" evidence="6">
    <location>
        <begin position="112"/>
        <end position="128"/>
    </location>
</feature>
<dbReference type="Pfam" id="PF02653">
    <property type="entry name" value="BPD_transp_2"/>
    <property type="match status" value="1"/>
</dbReference>
<evidence type="ECO:0000256" key="6">
    <source>
        <dbReference type="SAM" id="Phobius"/>
    </source>
</evidence>
<comment type="subcellular location">
    <subcellularLocation>
        <location evidence="1">Cell membrane</location>
        <topology evidence="1">Multi-pass membrane protein</topology>
    </subcellularLocation>
</comment>
<dbReference type="Proteomes" id="UP000293764">
    <property type="component" value="Unassembled WGS sequence"/>
</dbReference>
<name>A0A4Q5N444_9MICO</name>
<feature type="transmembrane region" description="Helical" evidence="6">
    <location>
        <begin position="318"/>
        <end position="337"/>
    </location>
</feature>
<keyword evidence="4 6" id="KW-1133">Transmembrane helix</keyword>
<gene>
    <name evidence="7" type="ORF">EUA98_05420</name>
</gene>
<evidence type="ECO:0000256" key="4">
    <source>
        <dbReference type="ARBA" id="ARBA00022989"/>
    </source>
</evidence>
<dbReference type="CDD" id="cd06580">
    <property type="entry name" value="TM_PBP1_transp_TpRbsC_like"/>
    <property type="match status" value="1"/>
</dbReference>
<evidence type="ECO:0000256" key="2">
    <source>
        <dbReference type="ARBA" id="ARBA00022475"/>
    </source>
</evidence>
<feature type="transmembrane region" description="Helical" evidence="6">
    <location>
        <begin position="210"/>
        <end position="236"/>
    </location>
</feature>
<feature type="transmembrane region" description="Helical" evidence="6">
    <location>
        <begin position="6"/>
        <end position="25"/>
    </location>
</feature>
<dbReference type="OrthoDB" id="45037at2"/>
<feature type="transmembrane region" description="Helical" evidence="6">
    <location>
        <begin position="134"/>
        <end position="154"/>
    </location>
</feature>
<evidence type="ECO:0000256" key="1">
    <source>
        <dbReference type="ARBA" id="ARBA00004651"/>
    </source>
</evidence>
<feature type="transmembrane region" description="Helical" evidence="6">
    <location>
        <begin position="343"/>
        <end position="363"/>
    </location>
</feature>
<dbReference type="PANTHER" id="PTHR47089:SF1">
    <property type="entry name" value="GUANOSINE ABC TRANSPORTER PERMEASE PROTEIN NUPP"/>
    <property type="match status" value="1"/>
</dbReference>
<dbReference type="AlphaFoldDB" id="A0A4Q5N444"/>
<evidence type="ECO:0000256" key="3">
    <source>
        <dbReference type="ARBA" id="ARBA00022692"/>
    </source>
</evidence>
<keyword evidence="8" id="KW-1185">Reference proteome</keyword>
<evidence type="ECO:0000256" key="5">
    <source>
        <dbReference type="ARBA" id="ARBA00023136"/>
    </source>
</evidence>
<reference evidence="7 8" key="1">
    <citation type="submission" date="2019-01" db="EMBL/GenBank/DDBJ databases">
        <title>Novel species of Cellulomonas.</title>
        <authorList>
            <person name="Liu Q."/>
            <person name="Xin Y.-H."/>
        </authorList>
    </citation>
    <scope>NUCLEOTIDE SEQUENCE [LARGE SCALE GENOMIC DNA]</scope>
    <source>
        <strain evidence="7 8">HLT2-17</strain>
    </source>
</reference>
<feature type="transmembrane region" description="Helical" evidence="6">
    <location>
        <begin position="257"/>
        <end position="279"/>
    </location>
</feature>
<feature type="transmembrane region" description="Helical" evidence="6">
    <location>
        <begin position="45"/>
        <end position="66"/>
    </location>
</feature>
<dbReference type="GO" id="GO:0022857">
    <property type="term" value="F:transmembrane transporter activity"/>
    <property type="evidence" value="ECO:0007669"/>
    <property type="project" value="InterPro"/>
</dbReference>
<comment type="caution">
    <text evidence="7">The sequence shown here is derived from an EMBL/GenBank/DDBJ whole genome shotgun (WGS) entry which is preliminary data.</text>
</comment>
<keyword evidence="3 6" id="KW-0812">Transmembrane</keyword>
<evidence type="ECO:0000313" key="8">
    <source>
        <dbReference type="Proteomes" id="UP000293764"/>
    </source>
</evidence>
<dbReference type="InterPro" id="IPR001851">
    <property type="entry name" value="ABC_transp_permease"/>
</dbReference>
<sequence length="390" mass="39913">MLASNWLATVLAVVLALVLSGVLIAAADKAVQETATYLFARPGDFFGAVWTSVSSAYVALFQGSIVDTSASTLTRMIRPITETMTVSIPLIFAGLGLGIGFRAGLFNIGAQGQIILGAVFAGYVGFTFDLPPVVHVVLAVVAAAIGGGLWAGIAGVLKARTGANEVIVTIMLNNIAVYLVAFLLTTTAFQRGDSNNPISPPLNSNSLFPLLLGSGFRLHAGFLLALATAVGVWWLMNRSTIGFQFRAVGSNPNAARVAGISVNAAYVWVMVVAGALAGLGGAAQVLGTEKVLTAGVAASFGFDAITVALLGRSKPLGTVLAGLLFGALRAGGFAMQARTGTPIDIVLVVQSLIVLFIAAPPLVRALFRLPAAGTEPPVLAVSPSVKEVGL</sequence>
<proteinExistence type="predicted"/>
<feature type="transmembrane region" description="Helical" evidence="6">
    <location>
        <begin position="86"/>
        <end position="105"/>
    </location>
</feature>
<dbReference type="EMBL" id="SDWW01000009">
    <property type="protein sequence ID" value="RYV52063.1"/>
    <property type="molecule type" value="Genomic_DNA"/>
</dbReference>
<accession>A0A4Q5N444</accession>
<protein>
    <submittedName>
        <fullName evidence="7">ABC transporter permease</fullName>
    </submittedName>
</protein>
<dbReference type="GO" id="GO:0005886">
    <property type="term" value="C:plasma membrane"/>
    <property type="evidence" value="ECO:0007669"/>
    <property type="project" value="UniProtKB-SubCell"/>
</dbReference>